<feature type="transmembrane region" description="Helical" evidence="6">
    <location>
        <begin position="330"/>
        <end position="349"/>
    </location>
</feature>
<keyword evidence="3 6" id="KW-0812">Transmembrane</keyword>
<name>A0A495JRI0_9ACTN</name>
<feature type="transmembrane region" description="Helical" evidence="6">
    <location>
        <begin position="386"/>
        <end position="419"/>
    </location>
</feature>
<evidence type="ECO:0000256" key="3">
    <source>
        <dbReference type="ARBA" id="ARBA00022692"/>
    </source>
</evidence>
<gene>
    <name evidence="7" type="ORF">BDK92_5638</name>
</gene>
<reference evidence="7 8" key="1">
    <citation type="submission" date="2018-10" db="EMBL/GenBank/DDBJ databases">
        <title>Sequencing the genomes of 1000 actinobacteria strains.</title>
        <authorList>
            <person name="Klenk H.-P."/>
        </authorList>
    </citation>
    <scope>NUCLEOTIDE SEQUENCE [LARGE SCALE GENOMIC DNA]</scope>
    <source>
        <strain evidence="7 8">DSM 45175</strain>
    </source>
</reference>
<dbReference type="InterPro" id="IPR050367">
    <property type="entry name" value="APC_superfamily"/>
</dbReference>
<protein>
    <submittedName>
        <fullName evidence="7">Amino acid exporter (AAE family)</fullName>
    </submittedName>
</protein>
<proteinExistence type="predicted"/>
<dbReference type="EMBL" id="RBKT01000001">
    <property type="protein sequence ID" value="RKR91245.1"/>
    <property type="molecule type" value="Genomic_DNA"/>
</dbReference>
<comment type="caution">
    <text evidence="7">The sequence shown here is derived from an EMBL/GenBank/DDBJ whole genome shotgun (WGS) entry which is preliminary data.</text>
</comment>
<dbReference type="PIRSF" id="PIRSF006060">
    <property type="entry name" value="AA_transporter"/>
    <property type="match status" value="1"/>
</dbReference>
<keyword evidence="5 6" id="KW-0472">Membrane</keyword>
<feature type="transmembrane region" description="Helical" evidence="6">
    <location>
        <begin position="130"/>
        <end position="150"/>
    </location>
</feature>
<evidence type="ECO:0000313" key="7">
    <source>
        <dbReference type="EMBL" id="RKR91245.1"/>
    </source>
</evidence>
<dbReference type="PANTHER" id="PTHR42770">
    <property type="entry name" value="AMINO ACID TRANSPORTER-RELATED"/>
    <property type="match status" value="1"/>
</dbReference>
<feature type="transmembrane region" description="Helical" evidence="6">
    <location>
        <begin position="157"/>
        <end position="180"/>
    </location>
</feature>
<evidence type="ECO:0000256" key="6">
    <source>
        <dbReference type="SAM" id="Phobius"/>
    </source>
</evidence>
<dbReference type="GO" id="GO:0005886">
    <property type="term" value="C:plasma membrane"/>
    <property type="evidence" value="ECO:0007669"/>
    <property type="project" value="UniProtKB-SubCell"/>
</dbReference>
<feature type="transmembrane region" description="Helical" evidence="6">
    <location>
        <begin position="230"/>
        <end position="256"/>
    </location>
</feature>
<dbReference type="Pfam" id="PF13520">
    <property type="entry name" value="AA_permease_2"/>
    <property type="match status" value="1"/>
</dbReference>
<dbReference type="Gene3D" id="1.20.1740.10">
    <property type="entry name" value="Amino acid/polyamine transporter I"/>
    <property type="match status" value="1"/>
</dbReference>
<keyword evidence="4 6" id="KW-1133">Transmembrane helix</keyword>
<evidence type="ECO:0000256" key="2">
    <source>
        <dbReference type="ARBA" id="ARBA00022475"/>
    </source>
</evidence>
<accession>A0A495JRI0</accession>
<keyword evidence="2" id="KW-1003">Cell membrane</keyword>
<dbReference type="InterPro" id="IPR002293">
    <property type="entry name" value="AA/rel_permease1"/>
</dbReference>
<dbReference type="Proteomes" id="UP000277671">
    <property type="component" value="Unassembled WGS sequence"/>
</dbReference>
<feature type="transmembrane region" description="Helical" evidence="6">
    <location>
        <begin position="53"/>
        <end position="74"/>
    </location>
</feature>
<evidence type="ECO:0000256" key="4">
    <source>
        <dbReference type="ARBA" id="ARBA00022989"/>
    </source>
</evidence>
<evidence type="ECO:0000313" key="8">
    <source>
        <dbReference type="Proteomes" id="UP000277671"/>
    </source>
</evidence>
<feature type="transmembrane region" description="Helical" evidence="6">
    <location>
        <begin position="20"/>
        <end position="41"/>
    </location>
</feature>
<feature type="transmembrane region" description="Helical" evidence="6">
    <location>
        <begin position="95"/>
        <end position="118"/>
    </location>
</feature>
<sequence>MTDSMIENNPAVRSGGRLTVAQGTALYVGAVLGTGVIALPALAAEAAGPASLLAWLALVVLSAPLAATFAALGARYPDAGGVSTYVRNAFGSRAAAIVGWCFYFAVPAGAPAAALFAGDYVAVAVGGGETTTAVTGALLILVVTVTNAFGLRVSGRLQLVLAAGLVVLLLTAVVAAMPHVRWENLEPFTPHGWFAVGPAAALLVWSFAGWEAITHLAADFRRPKRDLPRAATIAVVVVGVLYLGVAAATVLVLGPAAGSSEAPLAELLALGVGGEVHLLAAVAALLLTLGTMNAYFAGAAKLGAALGRDGALPTWLDRGSSAGEVPRRSLLLVSTLAGLAMAVAVAAGIGPKPLVLLTTGCFVLVYALGTAAALRLLPRGSRAHRYALCALVAVTALLVMTGWYLLWPLVLATGALLYLRLRA</sequence>
<keyword evidence="8" id="KW-1185">Reference proteome</keyword>
<dbReference type="GO" id="GO:0022857">
    <property type="term" value="F:transmembrane transporter activity"/>
    <property type="evidence" value="ECO:0007669"/>
    <property type="project" value="InterPro"/>
</dbReference>
<feature type="transmembrane region" description="Helical" evidence="6">
    <location>
        <begin position="192"/>
        <end position="218"/>
    </location>
</feature>
<feature type="transmembrane region" description="Helical" evidence="6">
    <location>
        <begin position="276"/>
        <end position="298"/>
    </location>
</feature>
<dbReference type="AlphaFoldDB" id="A0A495JRI0"/>
<evidence type="ECO:0000256" key="5">
    <source>
        <dbReference type="ARBA" id="ARBA00023136"/>
    </source>
</evidence>
<evidence type="ECO:0000256" key="1">
    <source>
        <dbReference type="ARBA" id="ARBA00004651"/>
    </source>
</evidence>
<organism evidence="7 8">
    <name type="scientific">Micromonospora pisi</name>
    <dbReference type="NCBI Taxonomy" id="589240"/>
    <lineage>
        <taxon>Bacteria</taxon>
        <taxon>Bacillati</taxon>
        <taxon>Actinomycetota</taxon>
        <taxon>Actinomycetes</taxon>
        <taxon>Micromonosporales</taxon>
        <taxon>Micromonosporaceae</taxon>
        <taxon>Micromonospora</taxon>
    </lineage>
</organism>
<comment type="subcellular location">
    <subcellularLocation>
        <location evidence="1">Cell membrane</location>
        <topology evidence="1">Multi-pass membrane protein</topology>
    </subcellularLocation>
</comment>
<dbReference type="PANTHER" id="PTHR42770:SF13">
    <property type="entry name" value="L-METHIONINE_BRANCHED-CHAIN AMINO ACID EXPORTER YJEH"/>
    <property type="match status" value="1"/>
</dbReference>
<feature type="transmembrane region" description="Helical" evidence="6">
    <location>
        <begin position="355"/>
        <end position="374"/>
    </location>
</feature>